<dbReference type="SUPFAM" id="SSF53098">
    <property type="entry name" value="Ribonuclease H-like"/>
    <property type="match status" value="1"/>
</dbReference>
<dbReference type="OrthoDB" id="444350at2759"/>
<reference evidence="2 3" key="1">
    <citation type="submission" date="2017-10" db="EMBL/GenBank/DDBJ databases">
        <title>Development of genomic resources for the powdery mildew, Erysiphe pulchra.</title>
        <authorList>
            <person name="Wadl P.A."/>
            <person name="Mack B.M."/>
            <person name="Moore G."/>
            <person name="Beltz S.B."/>
        </authorList>
    </citation>
    <scope>NUCLEOTIDE SEQUENCE [LARGE SCALE GENOMIC DNA]</scope>
    <source>
        <strain evidence="2">Cflorida</strain>
    </source>
</reference>
<sequence>MSCENDSSSLDGNEGTIMTYEKVQEATKSNIIAYMNDRTDENFDAAAYKNTTEGTNILRDYLPNSKVWTPWPIESHNPQNNQLPYHTLTKPPVDTNTQAAKDTLPEDSSNQLPMKYEFPPNDTFSTMLKGAALKRYYLSIKNNRSITTIDEICENIRQTFEGDGFKRSMLTKWNNSTLSTTIEENLDKSIEICLQLLLDDLSTTQMALQKNFPDDMSFQNKLMTACQAHPACSIACSIPANSSVAFINNLRSGISTNLAQYYIDQQYFSNREHLNFQPKSKKNHLGKTESVKKRFICRKSGCWSTRHSTEERAKAKERYIQKFKIFADRQYDQYLVEFEGKSHSDNEYDDTEIKMLIADIEKFETNDSETFITEVGTIDSKEALAIVTKLTDRSIAHALLKYNDDVEVENHTLAPTLATSFIATDQYGPSKFHGIMIDTGAAGKSTAGYNQYQAYCQIFSNTPINLADKGVVNATFGIGSTTSIGSIKMQTLRRILGDMDKKKIILDNLRNVLVFNDGNFIPIVGKFGHPFLMWDAMITSHCYLTENELRALHRRLGHPSVIKLVSLLERAGHDDQSHRRLLEAMGKNCTKCQKHAGAPMRFKFLLRDDVDYNHSIFIDVMYIDESPVVHVVDEATRFQAAKWLKKMSSQHVWESLRMCWIDVYLGPPDLINYNAGTIFTSYHYKNSTCRICQQLGIVVKYHKPLRRAYEIIKEELGDNSFQEHKALVLQMATKAINDTSGYDGIVPTLLVFGAFPRISVRTDPVYFHM</sequence>
<dbReference type="GO" id="GO:0003676">
    <property type="term" value="F:nucleic acid binding"/>
    <property type="evidence" value="ECO:0007669"/>
    <property type="project" value="InterPro"/>
</dbReference>
<protein>
    <recommendedName>
        <fullName evidence="4">Integrase catalytic domain-containing protein</fullName>
    </recommendedName>
</protein>
<keyword evidence="3" id="KW-1185">Reference proteome</keyword>
<comment type="caution">
    <text evidence="2">The sequence shown here is derived from an EMBL/GenBank/DDBJ whole genome shotgun (WGS) entry which is preliminary data.</text>
</comment>
<evidence type="ECO:0000313" key="2">
    <source>
        <dbReference type="EMBL" id="POS84449.1"/>
    </source>
</evidence>
<evidence type="ECO:0008006" key="4">
    <source>
        <dbReference type="Google" id="ProtNLM"/>
    </source>
</evidence>
<accession>A0A2S4PQZ4</accession>
<dbReference type="InterPro" id="IPR012337">
    <property type="entry name" value="RNaseH-like_sf"/>
</dbReference>
<dbReference type="AlphaFoldDB" id="A0A2S4PQZ4"/>
<name>A0A2S4PQZ4_9PEZI</name>
<feature type="compositionally biased region" description="Polar residues" evidence="1">
    <location>
        <begin position="94"/>
        <end position="112"/>
    </location>
</feature>
<gene>
    <name evidence="2" type="ORF">EPUL_003494</name>
</gene>
<proteinExistence type="predicted"/>
<dbReference type="STRING" id="225359.A0A2S4PQZ4"/>
<dbReference type="EMBL" id="PEDP01001006">
    <property type="protein sequence ID" value="POS84449.1"/>
    <property type="molecule type" value="Genomic_DNA"/>
</dbReference>
<dbReference type="Gene3D" id="3.30.420.10">
    <property type="entry name" value="Ribonuclease H-like superfamily/Ribonuclease H"/>
    <property type="match status" value="1"/>
</dbReference>
<dbReference type="InterPro" id="IPR036397">
    <property type="entry name" value="RNaseH_sf"/>
</dbReference>
<organism evidence="2 3">
    <name type="scientific">Erysiphe pulchra</name>
    <dbReference type="NCBI Taxonomy" id="225359"/>
    <lineage>
        <taxon>Eukaryota</taxon>
        <taxon>Fungi</taxon>
        <taxon>Dikarya</taxon>
        <taxon>Ascomycota</taxon>
        <taxon>Pezizomycotina</taxon>
        <taxon>Leotiomycetes</taxon>
        <taxon>Erysiphales</taxon>
        <taxon>Erysiphaceae</taxon>
        <taxon>Erysiphe</taxon>
    </lineage>
</organism>
<evidence type="ECO:0000313" key="3">
    <source>
        <dbReference type="Proteomes" id="UP000237438"/>
    </source>
</evidence>
<feature type="region of interest" description="Disordered" evidence="1">
    <location>
        <begin position="90"/>
        <end position="114"/>
    </location>
</feature>
<evidence type="ECO:0000256" key="1">
    <source>
        <dbReference type="SAM" id="MobiDB-lite"/>
    </source>
</evidence>
<dbReference type="Proteomes" id="UP000237438">
    <property type="component" value="Unassembled WGS sequence"/>
</dbReference>